<dbReference type="SUPFAM" id="SSF51556">
    <property type="entry name" value="Metallo-dependent hydrolases"/>
    <property type="match status" value="1"/>
</dbReference>
<evidence type="ECO:0000256" key="1">
    <source>
        <dbReference type="ARBA" id="ARBA00022975"/>
    </source>
</evidence>
<keyword evidence="4" id="KW-1185">Reference proteome</keyword>
<dbReference type="PATRIC" id="fig|946077.3.peg.2459"/>
<dbReference type="eggNOG" id="COG0044">
    <property type="taxonomic scope" value="Bacteria"/>
</dbReference>
<dbReference type="InterPro" id="IPR024403">
    <property type="entry name" value="DHOase_cat"/>
</dbReference>
<dbReference type="EMBL" id="AJJU01000037">
    <property type="protein sequence ID" value="EID72261.1"/>
    <property type="molecule type" value="Genomic_DNA"/>
</dbReference>
<dbReference type="InterPro" id="IPR050138">
    <property type="entry name" value="DHOase/Allantoinase_Hydrolase"/>
</dbReference>
<keyword evidence="1" id="KW-0665">Pyrimidine biosynthesis</keyword>
<dbReference type="Gene3D" id="2.30.40.10">
    <property type="entry name" value="Urease, subunit C, domain 1"/>
    <property type="match status" value="1"/>
</dbReference>
<dbReference type="GO" id="GO:0006145">
    <property type="term" value="P:purine nucleobase catabolic process"/>
    <property type="evidence" value="ECO:0007669"/>
    <property type="project" value="TreeGrafter"/>
</dbReference>
<dbReference type="GO" id="GO:0004038">
    <property type="term" value="F:allantoinase activity"/>
    <property type="evidence" value="ECO:0007669"/>
    <property type="project" value="TreeGrafter"/>
</dbReference>
<evidence type="ECO:0000259" key="2">
    <source>
        <dbReference type="Pfam" id="PF12890"/>
    </source>
</evidence>
<dbReference type="InterPro" id="IPR004722">
    <property type="entry name" value="DHOase"/>
</dbReference>
<dbReference type="Proteomes" id="UP000005938">
    <property type="component" value="Unassembled WGS sequence"/>
</dbReference>
<dbReference type="CDD" id="cd01317">
    <property type="entry name" value="DHOase_IIa"/>
    <property type="match status" value="1"/>
</dbReference>
<gene>
    <name evidence="3" type="ORF">W5A_12176</name>
</gene>
<accession>I0W795</accession>
<dbReference type="InterPro" id="IPR011059">
    <property type="entry name" value="Metal-dep_hydrolase_composite"/>
</dbReference>
<protein>
    <submittedName>
        <fullName evidence="3">Dihydroorotase</fullName>
    </submittedName>
</protein>
<dbReference type="GO" id="GO:0046872">
    <property type="term" value="F:metal ion binding"/>
    <property type="evidence" value="ECO:0007669"/>
    <property type="project" value="InterPro"/>
</dbReference>
<evidence type="ECO:0000313" key="4">
    <source>
        <dbReference type="Proteomes" id="UP000005938"/>
    </source>
</evidence>
<comment type="caution">
    <text evidence="3">The sequence shown here is derived from an EMBL/GenBank/DDBJ whole genome shotgun (WGS) entry which is preliminary data.</text>
</comment>
<dbReference type="InterPro" id="IPR032466">
    <property type="entry name" value="Metal_Hydrolase"/>
</dbReference>
<name>I0W795_9FLAO</name>
<dbReference type="AlphaFoldDB" id="I0W795"/>
<organism evidence="3 4">
    <name type="scientific">Imtechella halotolerans K1</name>
    <dbReference type="NCBI Taxonomy" id="946077"/>
    <lineage>
        <taxon>Bacteria</taxon>
        <taxon>Pseudomonadati</taxon>
        <taxon>Bacteroidota</taxon>
        <taxon>Flavobacteriia</taxon>
        <taxon>Flavobacteriales</taxon>
        <taxon>Flavobacteriaceae</taxon>
        <taxon>Imtechella</taxon>
    </lineage>
</organism>
<dbReference type="Pfam" id="PF12890">
    <property type="entry name" value="DHOase"/>
    <property type="match status" value="1"/>
</dbReference>
<dbReference type="PANTHER" id="PTHR43668:SF2">
    <property type="entry name" value="ALLANTOINASE"/>
    <property type="match status" value="1"/>
</dbReference>
<dbReference type="PANTHER" id="PTHR43668">
    <property type="entry name" value="ALLANTOINASE"/>
    <property type="match status" value="1"/>
</dbReference>
<reference evidence="3 4" key="1">
    <citation type="journal article" date="2012" name="J. Bacteriol.">
        <title>Genome Sequence of the Halotolerant Bacterium Imtechella halotolerans K1T.</title>
        <authorList>
            <person name="Kumar S."/>
            <person name="Vikram S."/>
            <person name="Subramanian S."/>
            <person name="Raghava G.P."/>
            <person name="Pinnaka A.K."/>
        </authorList>
    </citation>
    <scope>NUCLEOTIDE SEQUENCE [LARGE SCALE GENOMIC DNA]</scope>
    <source>
        <strain evidence="3 4">K1</strain>
    </source>
</reference>
<dbReference type="RefSeq" id="WP_008241085.1">
    <property type="nucleotide sequence ID" value="NZ_AJJU01000037.1"/>
</dbReference>
<sequence length="414" mass="44428">MKILLTSATIIDASSSHHLTTQDILIENGQILKIGNLADLPADKIMSGLYVSQGWFDSSVSFGEPGYEERETLENGLRTSALSGFTTVAVNPNTNPVADSHADIAFIKAQSKEHGVTLLPIGALTTGSQGEALAELYDMQKAGAIAFGDYKKSISNANLVKIALQYAQNFDGLVLSFPNDSKIAGKGIVNEHISSTKLGLKGIPALAEVLHVARELTILEYTGGKLHIPTISTSESIALISNAKAKGLDVSCSVAISNLFFDDEMLDGFDSHYKLMPPLRNKEQVAALRAAVLDGTIDMVTSDHNPLNIELKQVEFDHAAYGSIGLESAFGALNSLFGTEKTIEILTAGKKRFGCEVHPIEEGNQANLTLFLPEESYTFSEKDIHSTSLNSIFLGHTLKGKAQGIIAKNQLIIQ</sequence>
<evidence type="ECO:0000313" key="3">
    <source>
        <dbReference type="EMBL" id="EID72261.1"/>
    </source>
</evidence>
<feature type="domain" description="Dihydroorotase catalytic" evidence="2">
    <location>
        <begin position="54"/>
        <end position="236"/>
    </location>
</feature>
<proteinExistence type="predicted"/>
<dbReference type="STRING" id="946077.W5A_12176"/>
<dbReference type="GO" id="GO:0006221">
    <property type="term" value="P:pyrimidine nucleotide biosynthetic process"/>
    <property type="evidence" value="ECO:0007669"/>
    <property type="project" value="UniProtKB-KW"/>
</dbReference>
<dbReference type="GO" id="GO:0004151">
    <property type="term" value="F:dihydroorotase activity"/>
    <property type="evidence" value="ECO:0007669"/>
    <property type="project" value="InterPro"/>
</dbReference>
<dbReference type="Gene3D" id="3.20.20.140">
    <property type="entry name" value="Metal-dependent hydrolases"/>
    <property type="match status" value="1"/>
</dbReference>
<dbReference type="GO" id="GO:0005737">
    <property type="term" value="C:cytoplasm"/>
    <property type="evidence" value="ECO:0007669"/>
    <property type="project" value="TreeGrafter"/>
</dbReference>
<dbReference type="SUPFAM" id="SSF51338">
    <property type="entry name" value="Composite domain of metallo-dependent hydrolases"/>
    <property type="match status" value="1"/>
</dbReference>
<dbReference type="OrthoDB" id="9765462at2"/>